<feature type="binding site" evidence="7">
    <location>
        <position position="97"/>
    </location>
    <ligand>
        <name>Zn(2+)</name>
        <dbReference type="ChEBI" id="CHEBI:29105"/>
    </ligand>
</feature>
<dbReference type="PROSITE" id="PS00704">
    <property type="entry name" value="PROK_CO2_ANHYDRASE_1"/>
    <property type="match status" value="1"/>
</dbReference>
<feature type="binding site" evidence="7">
    <location>
        <position position="100"/>
    </location>
    <ligand>
        <name>Zn(2+)</name>
        <dbReference type="ChEBI" id="CHEBI:29105"/>
    </ligand>
</feature>
<evidence type="ECO:0000256" key="1">
    <source>
        <dbReference type="ARBA" id="ARBA00006217"/>
    </source>
</evidence>
<organism evidence="8 9">
    <name type="scientific">Alteribacter lacisalsi</name>
    <dbReference type="NCBI Taxonomy" id="2045244"/>
    <lineage>
        <taxon>Bacteria</taxon>
        <taxon>Bacillati</taxon>
        <taxon>Bacillota</taxon>
        <taxon>Bacilli</taxon>
        <taxon>Bacillales</taxon>
        <taxon>Bacillaceae</taxon>
        <taxon>Alteribacter</taxon>
    </lineage>
</organism>
<keyword evidence="3 7" id="KW-0479">Metal-binding</keyword>
<dbReference type="Proteomes" id="UP000248066">
    <property type="component" value="Unassembled WGS sequence"/>
</dbReference>
<dbReference type="PANTHER" id="PTHR11002">
    <property type="entry name" value="CARBONIC ANHYDRASE"/>
    <property type="match status" value="1"/>
</dbReference>
<evidence type="ECO:0000313" key="8">
    <source>
        <dbReference type="EMBL" id="PYZ96834.1"/>
    </source>
</evidence>
<dbReference type="GO" id="GO:0008270">
    <property type="term" value="F:zinc ion binding"/>
    <property type="evidence" value="ECO:0007669"/>
    <property type="project" value="InterPro"/>
</dbReference>
<evidence type="ECO:0000256" key="3">
    <source>
        <dbReference type="ARBA" id="ARBA00022723"/>
    </source>
</evidence>
<dbReference type="Gene3D" id="3.40.1050.10">
    <property type="entry name" value="Carbonic anhydrase"/>
    <property type="match status" value="1"/>
</dbReference>
<comment type="caution">
    <text evidence="8">The sequence shown here is derived from an EMBL/GenBank/DDBJ whole genome shotgun (WGS) entry which is preliminary data.</text>
</comment>
<dbReference type="GO" id="GO:0004089">
    <property type="term" value="F:carbonate dehydratase activity"/>
    <property type="evidence" value="ECO:0007669"/>
    <property type="project" value="UniProtKB-EC"/>
</dbReference>
<evidence type="ECO:0000256" key="5">
    <source>
        <dbReference type="ARBA" id="ARBA00023239"/>
    </source>
</evidence>
<dbReference type="InterPro" id="IPR001765">
    <property type="entry name" value="Carbonic_anhydrase"/>
</dbReference>
<dbReference type="InterPro" id="IPR036874">
    <property type="entry name" value="Carbonic_anhydrase_sf"/>
</dbReference>
<dbReference type="InterPro" id="IPR015892">
    <property type="entry name" value="Carbonic_anhydrase_CS"/>
</dbReference>
<keyword evidence="5" id="KW-0456">Lyase</keyword>
<reference evidence="8 9" key="1">
    <citation type="submission" date="2017-10" db="EMBL/GenBank/DDBJ databases">
        <title>Bacillus sp. nov., a halophilic bacterium isolated from a Yangshapao Lake.</title>
        <authorList>
            <person name="Wang H."/>
        </authorList>
    </citation>
    <scope>NUCLEOTIDE SEQUENCE [LARGE SCALE GENOMIC DNA]</scope>
    <source>
        <strain evidence="8 9">YSP-3</strain>
    </source>
</reference>
<evidence type="ECO:0000256" key="6">
    <source>
        <dbReference type="ARBA" id="ARBA00048348"/>
    </source>
</evidence>
<accession>A0A2W0H4S6</accession>
<dbReference type="EMBL" id="PDOF01000002">
    <property type="protein sequence ID" value="PYZ96834.1"/>
    <property type="molecule type" value="Genomic_DNA"/>
</dbReference>
<dbReference type="RefSeq" id="WP_110520774.1">
    <property type="nucleotide sequence ID" value="NZ_PDOF01000002.1"/>
</dbReference>
<dbReference type="SUPFAM" id="SSF53056">
    <property type="entry name" value="beta-carbonic anhydrase, cab"/>
    <property type="match status" value="1"/>
</dbReference>
<gene>
    <name evidence="8" type="ORF">CR205_14235</name>
</gene>
<dbReference type="SMART" id="SM00947">
    <property type="entry name" value="Pro_CA"/>
    <property type="match status" value="1"/>
</dbReference>
<proteinExistence type="inferred from homology"/>
<dbReference type="GO" id="GO:0015976">
    <property type="term" value="P:carbon utilization"/>
    <property type="evidence" value="ECO:0007669"/>
    <property type="project" value="InterPro"/>
</dbReference>
<evidence type="ECO:0000313" key="9">
    <source>
        <dbReference type="Proteomes" id="UP000248066"/>
    </source>
</evidence>
<dbReference type="EC" id="4.2.1.1" evidence="2"/>
<name>A0A2W0H4S6_9BACI</name>
<comment type="cofactor">
    <cofactor evidence="7">
        <name>Zn(2+)</name>
        <dbReference type="ChEBI" id="CHEBI:29105"/>
    </cofactor>
    <text evidence="7">Binds 1 zinc ion per subunit.</text>
</comment>
<dbReference type="AlphaFoldDB" id="A0A2W0H4S6"/>
<comment type="similarity">
    <text evidence="1">Belongs to the beta-class carbonic anhydrase family.</text>
</comment>
<evidence type="ECO:0000256" key="7">
    <source>
        <dbReference type="PIRSR" id="PIRSR601765-1"/>
    </source>
</evidence>
<evidence type="ECO:0000256" key="4">
    <source>
        <dbReference type="ARBA" id="ARBA00022833"/>
    </source>
</evidence>
<dbReference type="PANTHER" id="PTHR11002:SF76">
    <property type="entry name" value="CARBONIC ANHYDRASE"/>
    <property type="match status" value="1"/>
</dbReference>
<keyword evidence="4 7" id="KW-0862">Zinc</keyword>
<dbReference type="OrthoDB" id="9769739at2"/>
<sequence>MDIQDLKKKNVNFKKKWLDTDPDYFEKLTQGQDPDFLVLACSDSRVCPTTVTEMEPGHMFIHRNVANQVVESDESFAAGLYYALVHLKVKYVLINGHTNCGGVQAAWENNDEEGLQGWLKYVKDSMPDPEATDKEWTLEKLAKFNVMVQMKRLQKHPVFQEHGEGVSIIGALFDLKTGSLDVFDPDNLTEEDREMLGY</sequence>
<feature type="binding site" evidence="7">
    <location>
        <position position="43"/>
    </location>
    <ligand>
        <name>Zn(2+)</name>
        <dbReference type="ChEBI" id="CHEBI:29105"/>
    </ligand>
</feature>
<feature type="binding site" evidence="7">
    <location>
        <position position="41"/>
    </location>
    <ligand>
        <name>Zn(2+)</name>
        <dbReference type="ChEBI" id="CHEBI:29105"/>
    </ligand>
</feature>
<dbReference type="Pfam" id="PF00484">
    <property type="entry name" value="Pro_CA"/>
    <property type="match status" value="1"/>
</dbReference>
<protein>
    <recommendedName>
        <fullName evidence="2">carbonic anhydrase</fullName>
        <ecNumber evidence="2">4.2.1.1</ecNumber>
    </recommendedName>
</protein>
<evidence type="ECO:0000256" key="2">
    <source>
        <dbReference type="ARBA" id="ARBA00012925"/>
    </source>
</evidence>
<keyword evidence="9" id="KW-1185">Reference proteome</keyword>
<comment type="catalytic activity">
    <reaction evidence="6">
        <text>hydrogencarbonate + H(+) = CO2 + H2O</text>
        <dbReference type="Rhea" id="RHEA:10748"/>
        <dbReference type="ChEBI" id="CHEBI:15377"/>
        <dbReference type="ChEBI" id="CHEBI:15378"/>
        <dbReference type="ChEBI" id="CHEBI:16526"/>
        <dbReference type="ChEBI" id="CHEBI:17544"/>
        <dbReference type="EC" id="4.2.1.1"/>
    </reaction>
</comment>